<dbReference type="AlphaFoldDB" id="A0A8J2R9L9"/>
<dbReference type="EMBL" id="CAKASE010000083">
    <property type="protein sequence ID" value="CAG9585669.1"/>
    <property type="molecule type" value="Genomic_DNA"/>
</dbReference>
<protein>
    <submittedName>
        <fullName evidence="1">(African queen) hypothetical protein</fullName>
    </submittedName>
</protein>
<comment type="caution">
    <text evidence="1">The sequence shown here is derived from an EMBL/GenBank/DDBJ whole genome shotgun (WGS) entry which is preliminary data.</text>
</comment>
<dbReference type="Proteomes" id="UP000789524">
    <property type="component" value="Unassembled WGS sequence"/>
</dbReference>
<name>A0A8J2R9L9_9NEOP</name>
<sequence>MNAELENTRRVEIATIEILARDVTYLVRSYGENRWCSFGVRCLTEPVCQQNAPRGAHSPDADDRDLCWCWIGRVLSTRRSTADWLGLLAISSPRRDVVQMWKLEASRARVVRCRSRGLHLPILP</sequence>
<gene>
    <name evidence="1" type="ORF">DCHRY22_LOCUS16032</name>
</gene>
<keyword evidence="2" id="KW-1185">Reference proteome</keyword>
<evidence type="ECO:0000313" key="2">
    <source>
        <dbReference type="Proteomes" id="UP000789524"/>
    </source>
</evidence>
<reference evidence="1" key="1">
    <citation type="submission" date="2021-09" db="EMBL/GenBank/DDBJ databases">
        <authorList>
            <person name="Martin H S."/>
        </authorList>
    </citation>
    <scope>NUCLEOTIDE SEQUENCE</scope>
</reference>
<organism evidence="1 2">
    <name type="scientific">Danaus chrysippus</name>
    <name type="common">African queen</name>
    <dbReference type="NCBI Taxonomy" id="151541"/>
    <lineage>
        <taxon>Eukaryota</taxon>
        <taxon>Metazoa</taxon>
        <taxon>Ecdysozoa</taxon>
        <taxon>Arthropoda</taxon>
        <taxon>Hexapoda</taxon>
        <taxon>Insecta</taxon>
        <taxon>Pterygota</taxon>
        <taxon>Neoptera</taxon>
        <taxon>Endopterygota</taxon>
        <taxon>Lepidoptera</taxon>
        <taxon>Glossata</taxon>
        <taxon>Ditrysia</taxon>
        <taxon>Papilionoidea</taxon>
        <taxon>Nymphalidae</taxon>
        <taxon>Danainae</taxon>
        <taxon>Danaini</taxon>
        <taxon>Danaina</taxon>
        <taxon>Danaus</taxon>
        <taxon>Anosia</taxon>
    </lineage>
</organism>
<evidence type="ECO:0000313" key="1">
    <source>
        <dbReference type="EMBL" id="CAG9585669.1"/>
    </source>
</evidence>
<accession>A0A8J2R9L9</accession>
<proteinExistence type="predicted"/>